<dbReference type="OrthoDB" id="9157233at2"/>
<name>A0A0U3MP78_9BURK</name>
<dbReference type="AlphaFoldDB" id="A0A0U3MP78"/>
<protein>
    <submittedName>
        <fullName evidence="1">Uncharacterized protein</fullName>
    </submittedName>
</protein>
<dbReference type="KEGG" id="rdp:RD2015_202"/>
<accession>A0A0U3MP78</accession>
<gene>
    <name evidence="1" type="ORF">RD2015_202</name>
</gene>
<reference evidence="1 2" key="1">
    <citation type="submission" date="2015-12" db="EMBL/GenBank/DDBJ databases">
        <title>Complete genome of Roseateles depolymerans KCTC 42856.</title>
        <authorList>
            <person name="Kim K.M."/>
        </authorList>
    </citation>
    <scope>NUCLEOTIDE SEQUENCE [LARGE SCALE GENOMIC DNA]</scope>
    <source>
        <strain evidence="1 2">KCTC 42856</strain>
    </source>
</reference>
<proteinExistence type="predicted"/>
<keyword evidence="2" id="KW-1185">Reference proteome</keyword>
<sequence length="88" mass="9320">MSPLIHRSLTWTIVGTVVSMSAWLAGNVQQAHERQGLRMGAAPSHHASLRPAMPVTHSAPVAPRVATVQSVHAGNPETQTSVHLASSR</sequence>
<organism evidence="1 2">
    <name type="scientific">Roseateles depolymerans</name>
    <dbReference type="NCBI Taxonomy" id="76731"/>
    <lineage>
        <taxon>Bacteria</taxon>
        <taxon>Pseudomonadati</taxon>
        <taxon>Pseudomonadota</taxon>
        <taxon>Betaproteobacteria</taxon>
        <taxon>Burkholderiales</taxon>
        <taxon>Sphaerotilaceae</taxon>
        <taxon>Roseateles</taxon>
    </lineage>
</organism>
<dbReference type="RefSeq" id="WP_147307138.1">
    <property type="nucleotide sequence ID" value="NZ_CP013729.1"/>
</dbReference>
<evidence type="ECO:0000313" key="1">
    <source>
        <dbReference type="EMBL" id="ALV04707.1"/>
    </source>
</evidence>
<dbReference type="EMBL" id="CP013729">
    <property type="protein sequence ID" value="ALV04707.1"/>
    <property type="molecule type" value="Genomic_DNA"/>
</dbReference>
<dbReference type="Proteomes" id="UP000060699">
    <property type="component" value="Chromosome"/>
</dbReference>
<evidence type="ECO:0000313" key="2">
    <source>
        <dbReference type="Proteomes" id="UP000060699"/>
    </source>
</evidence>